<dbReference type="Proteomes" id="UP000471640">
    <property type="component" value="Unassembled WGS sequence"/>
</dbReference>
<dbReference type="Pfam" id="PF14261">
    <property type="entry name" value="DUF4351"/>
    <property type="match status" value="1"/>
</dbReference>
<gene>
    <name evidence="2" type="ORF">G3480_15715</name>
</gene>
<keyword evidence="3" id="KW-1185">Reference proteome</keyword>
<evidence type="ECO:0000259" key="1">
    <source>
        <dbReference type="Pfam" id="PF14261"/>
    </source>
</evidence>
<comment type="caution">
    <text evidence="2">The sequence shown here is derived from an EMBL/GenBank/DDBJ whole genome shotgun (WGS) entry which is preliminary data.</text>
</comment>
<proteinExistence type="predicted"/>
<organism evidence="2 3">
    <name type="scientific">Thiorhodococcus mannitoliphagus</name>
    <dbReference type="NCBI Taxonomy" id="329406"/>
    <lineage>
        <taxon>Bacteria</taxon>
        <taxon>Pseudomonadati</taxon>
        <taxon>Pseudomonadota</taxon>
        <taxon>Gammaproteobacteria</taxon>
        <taxon>Chromatiales</taxon>
        <taxon>Chromatiaceae</taxon>
        <taxon>Thiorhodococcus</taxon>
    </lineage>
</organism>
<evidence type="ECO:0000313" key="3">
    <source>
        <dbReference type="Proteomes" id="UP000471640"/>
    </source>
</evidence>
<protein>
    <submittedName>
        <fullName evidence="2">DUF4351 domain-containing protein</fullName>
    </submittedName>
</protein>
<dbReference type="AlphaFoldDB" id="A0A6P1DXM6"/>
<dbReference type="EMBL" id="JAAIJR010000066">
    <property type="protein sequence ID" value="NEX21741.1"/>
    <property type="molecule type" value="Genomic_DNA"/>
</dbReference>
<reference evidence="2 3" key="2">
    <citation type="submission" date="2020-02" db="EMBL/GenBank/DDBJ databases">
        <title>Genome sequences of Thiorhodococcus mannitoliphagus and Thiorhodococcus minor, purple sulfur photosynthetic bacteria in the gammaproteobacterial family, Chromatiaceae.</title>
        <authorList>
            <person name="Aviles F.A."/>
            <person name="Meyer T.E."/>
            <person name="Kyndt J.A."/>
        </authorList>
    </citation>
    <scope>NUCLEOTIDE SEQUENCE [LARGE SCALE GENOMIC DNA]</scope>
    <source>
        <strain evidence="2 3">DSM 18266</strain>
    </source>
</reference>
<name>A0A6P1DXM6_9GAMM</name>
<feature type="domain" description="DUF4351" evidence="1">
    <location>
        <begin position="15"/>
        <end position="60"/>
    </location>
</feature>
<dbReference type="InterPro" id="IPR025587">
    <property type="entry name" value="DUF4351"/>
</dbReference>
<dbReference type="RefSeq" id="WP_164654843.1">
    <property type="nucleotide sequence ID" value="NZ_JAAIJR010000066.1"/>
</dbReference>
<accession>A0A6P1DXM6</accession>
<reference evidence="3" key="1">
    <citation type="journal article" date="2020" name="Microbiol. Resour. Announc.">
        <title>Draft Genome Sequences of Thiorhodococcus mannitoliphagus and Thiorhodococcus minor, Purple Sulfur Photosynthetic Bacteria in the Gammaproteobacterial Family Chromatiaceae.</title>
        <authorList>
            <person name="Aviles F.A."/>
            <person name="Meyer T.E."/>
            <person name="Kyndt J.A."/>
        </authorList>
    </citation>
    <scope>NUCLEOTIDE SEQUENCE [LARGE SCALE GENOMIC DNA]</scope>
    <source>
        <strain evidence="3">DSM 18266</strain>
    </source>
</reference>
<sequence length="70" mass="8065">MSRFAERFREEGMRQGMQQGEARVLARQLRLKFGELPDAAQIRIAQADESTLLEWSERVLTATSLDEALR</sequence>
<evidence type="ECO:0000313" key="2">
    <source>
        <dbReference type="EMBL" id="NEX21741.1"/>
    </source>
</evidence>